<gene>
    <name evidence="1" type="ORF">SAMN05421753_112122</name>
</gene>
<dbReference type="EMBL" id="FOQD01000012">
    <property type="protein sequence ID" value="SFI79045.1"/>
    <property type="molecule type" value="Genomic_DNA"/>
</dbReference>
<evidence type="ECO:0000313" key="1">
    <source>
        <dbReference type="EMBL" id="SFI79045.1"/>
    </source>
</evidence>
<sequence length="67" mass="7960">MDKKLQYVCWTETPNGQEPREFTDEEFRAIHGEWAKRCQSGNYEPLGLTECEAVIRQSRYPMIEYTV</sequence>
<evidence type="ECO:0000313" key="2">
    <source>
        <dbReference type="Proteomes" id="UP000199518"/>
    </source>
</evidence>
<dbReference type="Proteomes" id="UP000199518">
    <property type="component" value="Unassembled WGS sequence"/>
</dbReference>
<keyword evidence="2" id="KW-1185">Reference proteome</keyword>
<protein>
    <submittedName>
        <fullName evidence="1">Uncharacterized protein</fullName>
    </submittedName>
</protein>
<organism evidence="1 2">
    <name type="scientific">Planctomicrobium piriforme</name>
    <dbReference type="NCBI Taxonomy" id="1576369"/>
    <lineage>
        <taxon>Bacteria</taxon>
        <taxon>Pseudomonadati</taxon>
        <taxon>Planctomycetota</taxon>
        <taxon>Planctomycetia</taxon>
        <taxon>Planctomycetales</taxon>
        <taxon>Planctomycetaceae</taxon>
        <taxon>Planctomicrobium</taxon>
    </lineage>
</organism>
<dbReference type="AlphaFoldDB" id="A0A1I3L3P9"/>
<accession>A0A1I3L3P9</accession>
<reference evidence="2" key="1">
    <citation type="submission" date="2016-10" db="EMBL/GenBank/DDBJ databases">
        <authorList>
            <person name="Varghese N."/>
            <person name="Submissions S."/>
        </authorList>
    </citation>
    <scope>NUCLEOTIDE SEQUENCE [LARGE SCALE GENOMIC DNA]</scope>
    <source>
        <strain evidence="2">DSM 26348</strain>
    </source>
</reference>
<proteinExistence type="predicted"/>
<name>A0A1I3L3P9_9PLAN</name>